<organism evidence="1 2">
    <name type="scientific">Dreissena polymorpha</name>
    <name type="common">Zebra mussel</name>
    <name type="synonym">Mytilus polymorpha</name>
    <dbReference type="NCBI Taxonomy" id="45954"/>
    <lineage>
        <taxon>Eukaryota</taxon>
        <taxon>Metazoa</taxon>
        <taxon>Spiralia</taxon>
        <taxon>Lophotrochozoa</taxon>
        <taxon>Mollusca</taxon>
        <taxon>Bivalvia</taxon>
        <taxon>Autobranchia</taxon>
        <taxon>Heteroconchia</taxon>
        <taxon>Euheterodonta</taxon>
        <taxon>Imparidentia</taxon>
        <taxon>Neoheterodontei</taxon>
        <taxon>Myida</taxon>
        <taxon>Dreissenoidea</taxon>
        <taxon>Dreissenidae</taxon>
        <taxon>Dreissena</taxon>
    </lineage>
</organism>
<dbReference type="Proteomes" id="UP000828390">
    <property type="component" value="Unassembled WGS sequence"/>
</dbReference>
<dbReference type="AlphaFoldDB" id="A0A9D4CCH6"/>
<keyword evidence="2" id="KW-1185">Reference proteome</keyword>
<name>A0A9D4CCH6_DREPO</name>
<reference evidence="1" key="1">
    <citation type="journal article" date="2019" name="bioRxiv">
        <title>The Genome of the Zebra Mussel, Dreissena polymorpha: A Resource for Invasive Species Research.</title>
        <authorList>
            <person name="McCartney M.A."/>
            <person name="Auch B."/>
            <person name="Kono T."/>
            <person name="Mallez S."/>
            <person name="Zhang Y."/>
            <person name="Obille A."/>
            <person name="Becker A."/>
            <person name="Abrahante J.E."/>
            <person name="Garbe J."/>
            <person name="Badalamenti J.P."/>
            <person name="Herman A."/>
            <person name="Mangelson H."/>
            <person name="Liachko I."/>
            <person name="Sullivan S."/>
            <person name="Sone E.D."/>
            <person name="Koren S."/>
            <person name="Silverstein K.A.T."/>
            <person name="Beckman K.B."/>
            <person name="Gohl D.M."/>
        </authorList>
    </citation>
    <scope>NUCLEOTIDE SEQUENCE</scope>
    <source>
        <strain evidence="1">Duluth1</strain>
        <tissue evidence="1">Whole animal</tissue>
    </source>
</reference>
<proteinExistence type="predicted"/>
<gene>
    <name evidence="1" type="ORF">DPMN_064298</name>
</gene>
<protein>
    <submittedName>
        <fullName evidence="1">Uncharacterized protein</fullName>
    </submittedName>
</protein>
<sequence>MCSVMPYGTAKLFEEVAPITRSDAIICGVNGPAVKALRMITLLCEYKNIKRLVNFQIMNSPRGINLLGRDDSVDFGLIIRIHTARLVTIIEKYSDVLEEEIGCIPSESRFVNNCNLN</sequence>
<dbReference type="EMBL" id="JAIWYP010000013">
    <property type="protein sequence ID" value="KAH3721375.1"/>
    <property type="molecule type" value="Genomic_DNA"/>
</dbReference>
<comment type="caution">
    <text evidence="1">The sequence shown here is derived from an EMBL/GenBank/DDBJ whole genome shotgun (WGS) entry which is preliminary data.</text>
</comment>
<evidence type="ECO:0000313" key="1">
    <source>
        <dbReference type="EMBL" id="KAH3721375.1"/>
    </source>
</evidence>
<reference evidence="1" key="2">
    <citation type="submission" date="2020-11" db="EMBL/GenBank/DDBJ databases">
        <authorList>
            <person name="McCartney M.A."/>
            <person name="Auch B."/>
            <person name="Kono T."/>
            <person name="Mallez S."/>
            <person name="Becker A."/>
            <person name="Gohl D.M."/>
            <person name="Silverstein K.A.T."/>
            <person name="Koren S."/>
            <person name="Bechman K.B."/>
            <person name="Herman A."/>
            <person name="Abrahante J.E."/>
            <person name="Garbe J."/>
        </authorList>
    </citation>
    <scope>NUCLEOTIDE SEQUENCE</scope>
    <source>
        <strain evidence="1">Duluth1</strain>
        <tissue evidence="1">Whole animal</tissue>
    </source>
</reference>
<accession>A0A9D4CCH6</accession>
<evidence type="ECO:0000313" key="2">
    <source>
        <dbReference type="Proteomes" id="UP000828390"/>
    </source>
</evidence>